<feature type="compositionally biased region" description="Pro residues" evidence="1">
    <location>
        <begin position="1"/>
        <end position="10"/>
    </location>
</feature>
<dbReference type="EMBL" id="MCGT01000012">
    <property type="protein sequence ID" value="ORX55089.1"/>
    <property type="molecule type" value="Genomic_DNA"/>
</dbReference>
<dbReference type="AlphaFoldDB" id="A0A1X2GJA3"/>
<feature type="region of interest" description="Disordered" evidence="1">
    <location>
        <begin position="1"/>
        <end position="42"/>
    </location>
</feature>
<sequence length="106" mass="12180">MSYQQPPPQGYYPQQQPGYGQPPPPPQPGYYQQPNYYQPSPAPQTVIVQQQPQRQNDDFCCAFVVEPFFSFQKLVAVRVCFAVVVWKNAYNPRLPLLNNCPSSRKT</sequence>
<evidence type="ECO:0000313" key="2">
    <source>
        <dbReference type="EMBL" id="ORX55089.1"/>
    </source>
</evidence>
<evidence type="ECO:0008006" key="4">
    <source>
        <dbReference type="Google" id="ProtNLM"/>
    </source>
</evidence>
<protein>
    <recommendedName>
        <fullName evidence="4">Cysteine-rich transmembrane CYSTM domain-containing protein</fullName>
    </recommendedName>
</protein>
<dbReference type="STRING" id="101127.A0A1X2GJA3"/>
<keyword evidence="3" id="KW-1185">Reference proteome</keyword>
<accession>A0A1X2GJA3</accession>
<name>A0A1X2GJA3_9FUNG</name>
<organism evidence="2 3">
    <name type="scientific">Hesseltinella vesiculosa</name>
    <dbReference type="NCBI Taxonomy" id="101127"/>
    <lineage>
        <taxon>Eukaryota</taxon>
        <taxon>Fungi</taxon>
        <taxon>Fungi incertae sedis</taxon>
        <taxon>Mucoromycota</taxon>
        <taxon>Mucoromycotina</taxon>
        <taxon>Mucoromycetes</taxon>
        <taxon>Mucorales</taxon>
        <taxon>Cunninghamellaceae</taxon>
        <taxon>Hesseltinella</taxon>
    </lineage>
</organism>
<gene>
    <name evidence="2" type="ORF">DM01DRAFT_13951</name>
</gene>
<proteinExistence type="predicted"/>
<evidence type="ECO:0000313" key="3">
    <source>
        <dbReference type="Proteomes" id="UP000242146"/>
    </source>
</evidence>
<evidence type="ECO:0000256" key="1">
    <source>
        <dbReference type="SAM" id="MobiDB-lite"/>
    </source>
</evidence>
<comment type="caution">
    <text evidence="2">The sequence shown here is derived from an EMBL/GenBank/DDBJ whole genome shotgun (WGS) entry which is preliminary data.</text>
</comment>
<dbReference type="Proteomes" id="UP000242146">
    <property type="component" value="Unassembled WGS sequence"/>
</dbReference>
<reference evidence="2 3" key="1">
    <citation type="submission" date="2016-07" db="EMBL/GenBank/DDBJ databases">
        <title>Pervasive Adenine N6-methylation of Active Genes in Fungi.</title>
        <authorList>
            <consortium name="DOE Joint Genome Institute"/>
            <person name="Mondo S.J."/>
            <person name="Dannebaum R.O."/>
            <person name="Kuo R.C."/>
            <person name="Labutti K."/>
            <person name="Haridas S."/>
            <person name="Kuo A."/>
            <person name="Salamov A."/>
            <person name="Ahrendt S.R."/>
            <person name="Lipzen A."/>
            <person name="Sullivan W."/>
            <person name="Andreopoulos W.B."/>
            <person name="Clum A."/>
            <person name="Lindquist E."/>
            <person name="Daum C."/>
            <person name="Ramamoorthy G.K."/>
            <person name="Gryganskyi A."/>
            <person name="Culley D."/>
            <person name="Magnuson J.K."/>
            <person name="James T.Y."/>
            <person name="O'Malley M.A."/>
            <person name="Stajich J.E."/>
            <person name="Spatafora J.W."/>
            <person name="Visel A."/>
            <person name="Grigoriev I.V."/>
        </authorList>
    </citation>
    <scope>NUCLEOTIDE SEQUENCE [LARGE SCALE GENOMIC DNA]</scope>
    <source>
        <strain evidence="2 3">NRRL 3301</strain>
    </source>
</reference>
<feature type="compositionally biased region" description="Low complexity" evidence="1">
    <location>
        <begin position="29"/>
        <end position="42"/>
    </location>
</feature>